<comment type="caution">
    <text evidence="7">The sequence shown here is derived from an EMBL/GenBank/DDBJ whole genome shotgun (WGS) entry which is preliminary data.</text>
</comment>
<dbReference type="InterPro" id="IPR022867">
    <property type="entry name" value="MsrP"/>
</dbReference>
<dbReference type="GO" id="GO:0043546">
    <property type="term" value="F:molybdopterin cofactor binding"/>
    <property type="evidence" value="ECO:0007669"/>
    <property type="project" value="UniProtKB-UniRule"/>
</dbReference>
<name>N6YZE7_THAL4</name>
<feature type="binding site" evidence="5">
    <location>
        <begin position="84"/>
        <end position="85"/>
    </location>
    <ligand>
        <name>Mo-molybdopterin</name>
        <dbReference type="ChEBI" id="CHEBI:71302"/>
    </ligand>
</feature>
<evidence type="ECO:0000313" key="8">
    <source>
        <dbReference type="Proteomes" id="UP000013232"/>
    </source>
</evidence>
<comment type="function">
    <text evidence="5">Part of the MsrPQ system that repairs oxidized periplasmic proteins containing methionine sulfoxide residues (Met-O), using respiratory chain electrons. Thus protects these proteins from oxidative-stress damage caused by reactive species of oxygen and chlorine generated by the host defense mechanisms. MsrPQ is essential for the maintenance of envelope integrity under bleach stress, rescuing a wide series of structurally unrelated periplasmic proteins from methionine oxidation. The catalytic subunit MsrP is non-stereospecific, being able to reduce both (R-) and (S-) diastereoisomers of methionine sulfoxide.</text>
</comment>
<comment type="catalytic activity">
    <reaction evidence="5">
        <text>L-methionyl-[protein] + a quinone + H2O = L-methionyl-(R)-S-oxide-[protein] + a quinol</text>
        <dbReference type="Rhea" id="RHEA:51296"/>
        <dbReference type="Rhea" id="RHEA-COMP:12313"/>
        <dbReference type="Rhea" id="RHEA-COMP:12314"/>
        <dbReference type="ChEBI" id="CHEBI:15377"/>
        <dbReference type="ChEBI" id="CHEBI:16044"/>
        <dbReference type="ChEBI" id="CHEBI:24646"/>
        <dbReference type="ChEBI" id="CHEBI:45764"/>
        <dbReference type="ChEBI" id="CHEBI:132124"/>
    </reaction>
</comment>
<feature type="binding site" evidence="5">
    <location>
        <position position="220"/>
    </location>
    <ligand>
        <name>Mo-molybdopterin</name>
        <dbReference type="ChEBI" id="CHEBI:71302"/>
    </ligand>
</feature>
<dbReference type="NCBIfam" id="NF003767">
    <property type="entry name" value="PRK05363.1"/>
    <property type="match status" value="1"/>
</dbReference>
<dbReference type="GO" id="GO:0030091">
    <property type="term" value="P:protein repair"/>
    <property type="evidence" value="ECO:0007669"/>
    <property type="project" value="UniProtKB-UniRule"/>
</dbReference>
<dbReference type="PROSITE" id="PS51318">
    <property type="entry name" value="TAT"/>
    <property type="match status" value="1"/>
</dbReference>
<evidence type="ECO:0000313" key="7">
    <source>
        <dbReference type="EMBL" id="ENO85294.1"/>
    </source>
</evidence>
<reference evidence="7 8" key="1">
    <citation type="submission" date="2012-09" db="EMBL/GenBank/DDBJ databases">
        <title>Draft Genome Sequences of 6 Strains from Genus Thauera.</title>
        <authorList>
            <person name="Liu B."/>
            <person name="Shapleigh J.P."/>
            <person name="Frostegard A.H."/>
        </authorList>
    </citation>
    <scope>NUCLEOTIDE SEQUENCE [LARGE SCALE GENOMIC DNA]</scope>
    <source>
        <strain evidence="8">47Lol / DSM 12138</strain>
    </source>
</reference>
<comment type="catalytic activity">
    <reaction evidence="5">
        <text>L-methionyl-[protein] + a quinone + H2O = L-methionyl-(S)-S-oxide-[protein] + a quinol</text>
        <dbReference type="Rhea" id="RHEA:51292"/>
        <dbReference type="Rhea" id="RHEA-COMP:12313"/>
        <dbReference type="Rhea" id="RHEA-COMP:12315"/>
        <dbReference type="ChEBI" id="CHEBI:15377"/>
        <dbReference type="ChEBI" id="CHEBI:16044"/>
        <dbReference type="ChEBI" id="CHEBI:24646"/>
        <dbReference type="ChEBI" id="CHEBI:44120"/>
        <dbReference type="ChEBI" id="CHEBI:132124"/>
    </reaction>
</comment>
<feature type="binding site" evidence="5">
    <location>
        <position position="81"/>
    </location>
    <ligand>
        <name>Mo-molybdopterin</name>
        <dbReference type="ChEBI" id="CHEBI:71302"/>
    </ligand>
</feature>
<protein>
    <recommendedName>
        <fullName evidence="5">Protein-methionine-sulfoxide reductase catalytic subunit MsrP</fullName>
        <ecNumber evidence="5">1.8.5.-</ecNumber>
    </recommendedName>
</protein>
<feature type="binding site" evidence="5">
    <location>
        <position position="225"/>
    </location>
    <ligand>
        <name>Mo-molybdopterin</name>
        <dbReference type="ChEBI" id="CHEBI:71302"/>
    </ligand>
</feature>
<gene>
    <name evidence="5" type="primary">msrP</name>
    <name evidence="7" type="ORF">C666_15665</name>
</gene>
<dbReference type="PANTHER" id="PTHR43032">
    <property type="entry name" value="PROTEIN-METHIONINE-SULFOXIDE REDUCTASE"/>
    <property type="match status" value="1"/>
</dbReference>
<dbReference type="GO" id="GO:0016672">
    <property type="term" value="F:oxidoreductase activity, acting on a sulfur group of donors, quinone or similar compound as acceptor"/>
    <property type="evidence" value="ECO:0007669"/>
    <property type="project" value="UniProtKB-UniRule"/>
</dbReference>
<sequence length="316" mass="35383">MLIRSTSGPADILPSEITSRALFEGRRRFLARSGLGLTAGAALWYGLGGEARAATARLSAAASPLSTDEALTGHEAVTSYNNFYEFGTDKGDPARNAHRMSTRPWTVTVEGLAARPRSFGIDELLKLAPLEERIYRLRCVEGWSMVVPWVGFPLAALLKAVEPLGSAKYVEFLTHYDPEIMLRRPILQWPYGEGLRMDEALHPLTILAVGLYGELLPNQNGAPIRLVVPWKYGFKSAKSITTIRLLERQPATAWRRTAPHEYGFYANVNPDVSHPRWSQATERRIGEIRKRPTLMFNGYAEQVASLYQGMDLRTYY</sequence>
<feature type="binding site" evidence="5">
    <location>
        <begin position="236"/>
        <end position="238"/>
    </location>
    <ligand>
        <name>Mo-molybdopterin</name>
        <dbReference type="ChEBI" id="CHEBI:71302"/>
    </ligand>
</feature>
<dbReference type="Proteomes" id="UP000013232">
    <property type="component" value="Unassembled WGS sequence"/>
</dbReference>
<dbReference type="PANTHER" id="PTHR43032:SF3">
    <property type="entry name" value="PROTEIN-METHIONINE-SULFOXIDE REDUCTASE CATALYTIC SUBUNIT MSRP"/>
    <property type="match status" value="1"/>
</dbReference>
<feature type="binding site" evidence="5">
    <location>
        <position position="139"/>
    </location>
    <ligand>
        <name>Mo-molybdopterin</name>
        <dbReference type="ChEBI" id="CHEBI:71302"/>
    </ligand>
    <ligandPart>
        <name>Mo</name>
        <dbReference type="ChEBI" id="CHEBI:28685"/>
    </ligandPart>
</feature>
<dbReference type="STRING" id="1123367.GCA_000621305_01767"/>
<dbReference type="Pfam" id="PF00174">
    <property type="entry name" value="Oxidored_molyb"/>
    <property type="match status" value="1"/>
</dbReference>
<dbReference type="AlphaFoldDB" id="N6YZE7"/>
<comment type="cofactor">
    <cofactor evidence="5">
        <name>Mo-molybdopterin</name>
        <dbReference type="ChEBI" id="CHEBI:71302"/>
    </cofactor>
    <text evidence="5">Binds 1 Mo-molybdopterin (Mo-MPT) cofactor per subunit.</text>
</comment>
<dbReference type="Gene3D" id="3.90.420.10">
    <property type="entry name" value="Oxidoreductase, molybdopterin-binding domain"/>
    <property type="match status" value="1"/>
</dbReference>
<evidence type="ECO:0000256" key="2">
    <source>
        <dbReference type="ARBA" id="ARBA00022723"/>
    </source>
</evidence>
<dbReference type="InterPro" id="IPR000572">
    <property type="entry name" value="OxRdtase_Mopterin-bd_dom"/>
</dbReference>
<keyword evidence="2 5" id="KW-0479">Metal-binding</keyword>
<dbReference type="InterPro" id="IPR006311">
    <property type="entry name" value="TAT_signal"/>
</dbReference>
<accession>N6YZE7</accession>
<keyword evidence="8" id="KW-1185">Reference proteome</keyword>
<evidence type="ECO:0000256" key="5">
    <source>
        <dbReference type="HAMAP-Rule" id="MF_01206"/>
    </source>
</evidence>
<keyword evidence="4 5" id="KW-0560">Oxidoreductase</keyword>
<dbReference type="EMBL" id="AMXE01000079">
    <property type="protein sequence ID" value="ENO85294.1"/>
    <property type="molecule type" value="Genomic_DNA"/>
</dbReference>
<dbReference type="RefSeq" id="WP_004342912.1">
    <property type="nucleotide sequence ID" value="NZ_AMXE01000079.1"/>
</dbReference>
<feature type="binding site" evidence="5">
    <location>
        <position position="174"/>
    </location>
    <ligand>
        <name>Mo-molybdopterin</name>
        <dbReference type="ChEBI" id="CHEBI:71302"/>
    </ligand>
</feature>
<dbReference type="EC" id="1.8.5.-" evidence="5"/>
<dbReference type="OrthoDB" id="9795587at2"/>
<evidence type="ECO:0000259" key="6">
    <source>
        <dbReference type="Pfam" id="PF00174"/>
    </source>
</evidence>
<dbReference type="HAMAP" id="MF_01206">
    <property type="entry name" value="MsrP"/>
    <property type="match status" value="1"/>
</dbReference>
<dbReference type="SUPFAM" id="SSF56524">
    <property type="entry name" value="Oxidoreductase molybdopterin-binding domain"/>
    <property type="match status" value="1"/>
</dbReference>
<comment type="similarity">
    <text evidence="5">Belongs to the MsrP family.</text>
</comment>
<dbReference type="InterPro" id="IPR036374">
    <property type="entry name" value="OxRdtase_Mopterin-bd_sf"/>
</dbReference>
<dbReference type="GO" id="GO:0046872">
    <property type="term" value="F:metal ion binding"/>
    <property type="evidence" value="ECO:0007669"/>
    <property type="project" value="UniProtKB-KW"/>
</dbReference>
<comment type="subunit">
    <text evidence="5">Heterodimer of a catalytic subunit (MsrP) and a heme-binding subunit (MsrQ).</text>
</comment>
<comment type="PTM">
    <text evidence="5">Predicted to be exported by the Tat system. The position of the signal peptide cleavage has not been experimentally proven.</text>
</comment>
<evidence type="ECO:0000256" key="4">
    <source>
        <dbReference type="ARBA" id="ARBA00023002"/>
    </source>
</evidence>
<proteinExistence type="inferred from homology"/>
<dbReference type="eggNOG" id="COG2041">
    <property type="taxonomic scope" value="Bacteria"/>
</dbReference>
<keyword evidence="3 5" id="KW-0732">Signal</keyword>
<feature type="domain" description="Oxidoreductase molybdopterin-binding" evidence="6">
    <location>
        <begin position="101"/>
        <end position="254"/>
    </location>
</feature>
<organism evidence="7 8">
    <name type="scientific">Thauera linaloolentis (strain DSM 12138 / JCM 21573 / CCUG 41526 / CIP 105981 / IAM 15112 / NBRC 102519 / 47Lol)</name>
    <dbReference type="NCBI Taxonomy" id="1123367"/>
    <lineage>
        <taxon>Bacteria</taxon>
        <taxon>Pseudomonadati</taxon>
        <taxon>Pseudomonadota</taxon>
        <taxon>Betaproteobacteria</taxon>
        <taxon>Rhodocyclales</taxon>
        <taxon>Zoogloeaceae</taxon>
        <taxon>Thauera</taxon>
    </lineage>
</organism>
<evidence type="ECO:0000256" key="1">
    <source>
        <dbReference type="ARBA" id="ARBA00022505"/>
    </source>
</evidence>
<keyword evidence="1 5" id="KW-0500">Molybdenum</keyword>
<evidence type="ECO:0000256" key="3">
    <source>
        <dbReference type="ARBA" id="ARBA00022729"/>
    </source>
</evidence>